<dbReference type="AlphaFoldDB" id="A0A238VRL8"/>
<dbReference type="GO" id="GO:0032259">
    <property type="term" value="P:methylation"/>
    <property type="evidence" value="ECO:0007669"/>
    <property type="project" value="UniProtKB-KW"/>
</dbReference>
<dbReference type="PANTHER" id="PTHR43861">
    <property type="entry name" value="TRANS-ACONITATE 2-METHYLTRANSFERASE-RELATED"/>
    <property type="match status" value="1"/>
</dbReference>
<dbReference type="EMBL" id="FZNX01000001">
    <property type="protein sequence ID" value="SNR36982.1"/>
    <property type="molecule type" value="Genomic_DNA"/>
</dbReference>
<reference evidence="3" key="1">
    <citation type="submission" date="2017-06" db="EMBL/GenBank/DDBJ databases">
        <authorList>
            <person name="Varghese N."/>
            <person name="Submissions S."/>
        </authorList>
    </citation>
    <scope>NUCLEOTIDE SEQUENCE [LARGE SCALE GENOMIC DNA]</scope>
    <source>
        <strain evidence="3">DSM 27993</strain>
    </source>
</reference>
<dbReference type="CDD" id="cd02440">
    <property type="entry name" value="AdoMet_MTases"/>
    <property type="match status" value="1"/>
</dbReference>
<dbReference type="SUPFAM" id="SSF53335">
    <property type="entry name" value="S-adenosyl-L-methionine-dependent methyltransferases"/>
    <property type="match status" value="1"/>
</dbReference>
<gene>
    <name evidence="2" type="ORF">SAMN04488111_0945</name>
</gene>
<dbReference type="Pfam" id="PF13489">
    <property type="entry name" value="Methyltransf_23"/>
    <property type="match status" value="1"/>
</dbReference>
<dbReference type="PANTHER" id="PTHR43861:SF3">
    <property type="entry name" value="PUTATIVE (AFU_ORTHOLOGUE AFUA_2G14390)-RELATED"/>
    <property type="match status" value="1"/>
</dbReference>
<sequence length="210" mass="24349">MQVGYTDYEKKRTVGRMGRLASFTLVEGFLSKKKVLDIGCSDGLYLELFSPNSLGIEQIKGLSDLAIAKGLNIIHDDVEIALKKIEDNSFDGVFYSHVMEHVNCPICILREINRVLRPNGVLVLGLPIEKSLVRQIFRHDYFNGTHLYSFTIRNANKLLIETGFKCKKTFYHFPWLKGRFGEFINVVWNKVPFPRKEWFSMAYWIVSYKE</sequence>
<organism evidence="2 3">
    <name type="scientific">Lutibacter flavus</name>
    <dbReference type="NCBI Taxonomy" id="691689"/>
    <lineage>
        <taxon>Bacteria</taxon>
        <taxon>Pseudomonadati</taxon>
        <taxon>Bacteroidota</taxon>
        <taxon>Flavobacteriia</taxon>
        <taxon>Flavobacteriales</taxon>
        <taxon>Flavobacteriaceae</taxon>
        <taxon>Lutibacter</taxon>
    </lineage>
</organism>
<dbReference type="OrthoDB" id="9770553at2"/>
<protein>
    <submittedName>
        <fullName evidence="2">Methyltransferase domain-containing protein</fullName>
    </submittedName>
</protein>
<dbReference type="RefSeq" id="WP_089377240.1">
    <property type="nucleotide sequence ID" value="NZ_FZNX01000001.1"/>
</dbReference>
<evidence type="ECO:0000256" key="1">
    <source>
        <dbReference type="ARBA" id="ARBA00022679"/>
    </source>
</evidence>
<dbReference type="GO" id="GO:0008168">
    <property type="term" value="F:methyltransferase activity"/>
    <property type="evidence" value="ECO:0007669"/>
    <property type="project" value="UniProtKB-KW"/>
</dbReference>
<evidence type="ECO:0000313" key="3">
    <source>
        <dbReference type="Proteomes" id="UP000198412"/>
    </source>
</evidence>
<dbReference type="InterPro" id="IPR029063">
    <property type="entry name" value="SAM-dependent_MTases_sf"/>
</dbReference>
<keyword evidence="2" id="KW-0489">Methyltransferase</keyword>
<accession>A0A238VRL8</accession>
<keyword evidence="3" id="KW-1185">Reference proteome</keyword>
<dbReference type="Gene3D" id="3.40.50.150">
    <property type="entry name" value="Vaccinia Virus protein VP39"/>
    <property type="match status" value="1"/>
</dbReference>
<keyword evidence="1 2" id="KW-0808">Transferase</keyword>
<evidence type="ECO:0000313" key="2">
    <source>
        <dbReference type="EMBL" id="SNR36982.1"/>
    </source>
</evidence>
<dbReference type="Proteomes" id="UP000198412">
    <property type="component" value="Unassembled WGS sequence"/>
</dbReference>
<proteinExistence type="predicted"/>
<name>A0A238VRL8_9FLAO</name>